<accession>A0A0N9I4F6</accession>
<evidence type="ECO:0000313" key="3">
    <source>
        <dbReference type="Proteomes" id="UP000063699"/>
    </source>
</evidence>
<evidence type="ECO:0000313" key="2">
    <source>
        <dbReference type="EMBL" id="ALG10944.1"/>
    </source>
</evidence>
<name>A0A0N9I4F6_9PSEU</name>
<dbReference type="AlphaFoldDB" id="A0A0N9I4F6"/>
<dbReference type="STRING" id="860235.AOZ06_32285"/>
<dbReference type="EMBL" id="CP012752">
    <property type="protein sequence ID" value="ALG10944.1"/>
    <property type="molecule type" value="Genomic_DNA"/>
</dbReference>
<reference evidence="2 3" key="1">
    <citation type="submission" date="2015-07" db="EMBL/GenBank/DDBJ databases">
        <title>Genome sequencing of Kibdelosporangium phytohabitans.</title>
        <authorList>
            <person name="Qin S."/>
            <person name="Xing K."/>
        </authorList>
    </citation>
    <scope>NUCLEOTIDE SEQUENCE [LARGE SCALE GENOMIC DNA]</scope>
    <source>
        <strain evidence="2 3">KLBMP1111</strain>
    </source>
</reference>
<keyword evidence="3" id="KW-1185">Reference proteome</keyword>
<dbReference type="KEGG" id="kphy:AOZ06_32285"/>
<evidence type="ECO:0000256" key="1">
    <source>
        <dbReference type="SAM" id="MobiDB-lite"/>
    </source>
</evidence>
<organism evidence="2 3">
    <name type="scientific">Kibdelosporangium phytohabitans</name>
    <dbReference type="NCBI Taxonomy" id="860235"/>
    <lineage>
        <taxon>Bacteria</taxon>
        <taxon>Bacillati</taxon>
        <taxon>Actinomycetota</taxon>
        <taxon>Actinomycetes</taxon>
        <taxon>Pseudonocardiales</taxon>
        <taxon>Pseudonocardiaceae</taxon>
        <taxon>Kibdelosporangium</taxon>
    </lineage>
</organism>
<feature type="region of interest" description="Disordered" evidence="1">
    <location>
        <begin position="85"/>
        <end position="109"/>
    </location>
</feature>
<dbReference type="Proteomes" id="UP000063699">
    <property type="component" value="Chromosome"/>
</dbReference>
<sequence>MVQDAALAAAAHACQARKTAHGDADVRSAHVVHLNTGQFEPVLAERLPQRIMPLGSIWGRRRLRAVASSASSRASRPTLLVGALTQSSRGSVHTGGFAPASTTSRHGTPARRYLVAARGLEGPADELDVGASRQQVLHNVLPRSFGPGDRPHETPSLPSVSIFSGPERCRGEAGVIKRPCTNCHLESW</sequence>
<gene>
    <name evidence="2" type="ORF">AOZ06_32285</name>
</gene>
<protein>
    <submittedName>
        <fullName evidence="2">Uncharacterized protein</fullName>
    </submittedName>
</protein>
<proteinExistence type="predicted"/>